<evidence type="ECO:0000256" key="4">
    <source>
        <dbReference type="ARBA" id="ARBA00022824"/>
    </source>
</evidence>
<dbReference type="PANTHER" id="PTHR15601">
    <property type="entry name" value="STRESS ASSOCIATED ENDOPLASMIC RETICULUM PROTEIN SERP1/RAMP4"/>
    <property type="match status" value="1"/>
</dbReference>
<dbReference type="GO" id="GO:0005789">
    <property type="term" value="C:endoplasmic reticulum membrane"/>
    <property type="evidence" value="ECO:0007669"/>
    <property type="project" value="UniProtKB-SubCell"/>
</dbReference>
<evidence type="ECO:0000256" key="7">
    <source>
        <dbReference type="ARBA" id="ARBA00037157"/>
    </source>
</evidence>
<name>A0A5S6QYF9_TRIMR</name>
<sequence>MGSFGMIYLRILFGLGRGGNVAKTLEPQEDKYAAAPWLIGLFVFVVCGSGVFEIIRCKLTVSSLWPTRPPKQDYAFELMIFTKMARNALRPDGA</sequence>
<dbReference type="GO" id="GO:0030968">
    <property type="term" value="P:endoplasmic reticulum unfolded protein response"/>
    <property type="evidence" value="ECO:0007669"/>
    <property type="project" value="TreeGrafter"/>
</dbReference>
<dbReference type="STRING" id="70415.A0A5S6QYF9"/>
<evidence type="ECO:0000256" key="6">
    <source>
        <dbReference type="ARBA" id="ARBA00023136"/>
    </source>
</evidence>
<evidence type="ECO:0000256" key="2">
    <source>
        <dbReference type="ARBA" id="ARBA00005500"/>
    </source>
</evidence>
<evidence type="ECO:0000256" key="5">
    <source>
        <dbReference type="ARBA" id="ARBA00022989"/>
    </source>
</evidence>
<keyword evidence="4" id="KW-0256">Endoplasmic reticulum</keyword>
<keyword evidence="6 9" id="KW-0472">Membrane</keyword>
<comment type="function">
    <text evidence="7">Interacts with target proteins during their translocation into the lumen of the endoplasmic reticulum. Protects unfolded target proteins against degradation during ER stress. May facilitate glycosylation of target proteins after termination of ER stress. May modulate the use of N-glycosylation sites on target proteins.</text>
</comment>
<dbReference type="AlphaFoldDB" id="A0A5S6QYF9"/>
<feature type="transmembrane region" description="Helical" evidence="9">
    <location>
        <begin position="34"/>
        <end position="55"/>
    </location>
</feature>
<organism evidence="10 11">
    <name type="scientific">Trichuris muris</name>
    <name type="common">Mouse whipworm</name>
    <dbReference type="NCBI Taxonomy" id="70415"/>
    <lineage>
        <taxon>Eukaryota</taxon>
        <taxon>Metazoa</taxon>
        <taxon>Ecdysozoa</taxon>
        <taxon>Nematoda</taxon>
        <taxon>Enoplea</taxon>
        <taxon>Dorylaimia</taxon>
        <taxon>Trichinellida</taxon>
        <taxon>Trichuridae</taxon>
        <taxon>Trichuris</taxon>
    </lineage>
</organism>
<accession>A0A5S6QYF9</accession>
<dbReference type="PANTHER" id="PTHR15601:SF0">
    <property type="entry name" value="GEO09675P1"/>
    <property type="match status" value="1"/>
</dbReference>
<evidence type="ECO:0000313" key="11">
    <source>
        <dbReference type="WBParaSite" id="TMUE_3000012129.1"/>
    </source>
</evidence>
<keyword evidence="3 9" id="KW-0812">Transmembrane</keyword>
<dbReference type="Proteomes" id="UP000046395">
    <property type="component" value="Unassembled WGS sequence"/>
</dbReference>
<evidence type="ECO:0000256" key="1">
    <source>
        <dbReference type="ARBA" id="ARBA00004389"/>
    </source>
</evidence>
<comment type="similarity">
    <text evidence="2">Belongs to the RAMP4 family.</text>
</comment>
<dbReference type="InterPro" id="IPR010580">
    <property type="entry name" value="ER_stress-assoc"/>
</dbReference>
<reference evidence="11" key="1">
    <citation type="submission" date="2019-12" db="UniProtKB">
        <authorList>
            <consortium name="WormBaseParasite"/>
        </authorList>
    </citation>
    <scope>IDENTIFICATION</scope>
</reference>
<evidence type="ECO:0000256" key="8">
    <source>
        <dbReference type="ARBA" id="ARBA00038831"/>
    </source>
</evidence>
<comment type="subcellular location">
    <subcellularLocation>
        <location evidence="1">Endoplasmic reticulum membrane</location>
        <topology evidence="1">Single-pass membrane protein</topology>
    </subcellularLocation>
</comment>
<evidence type="ECO:0000256" key="3">
    <source>
        <dbReference type="ARBA" id="ARBA00022692"/>
    </source>
</evidence>
<proteinExistence type="inferred from homology"/>
<comment type="subunit">
    <text evidence="8">Interacts with SEC61B, SEC61A1 and the SEC61 complex. Interacts with CANX.</text>
</comment>
<dbReference type="Pfam" id="PF06624">
    <property type="entry name" value="RAMP4"/>
    <property type="match status" value="1"/>
</dbReference>
<keyword evidence="5 9" id="KW-1133">Transmembrane helix</keyword>
<protein>
    <submittedName>
        <fullName evidence="11">Uncharacterized protein</fullName>
    </submittedName>
</protein>
<evidence type="ECO:0000313" key="10">
    <source>
        <dbReference type="Proteomes" id="UP000046395"/>
    </source>
</evidence>
<evidence type="ECO:0000256" key="9">
    <source>
        <dbReference type="SAM" id="Phobius"/>
    </source>
</evidence>
<keyword evidence="10" id="KW-1185">Reference proteome</keyword>
<dbReference type="WBParaSite" id="TMUE_3000012129.1">
    <property type="protein sequence ID" value="TMUE_3000012129.1"/>
    <property type="gene ID" value="WBGene00295574"/>
</dbReference>